<gene>
    <name evidence="4" type="ORF">DCAF_LOCUS2483</name>
</gene>
<proteinExistence type="predicted"/>
<keyword evidence="1" id="KW-0694">RNA-binding</keyword>
<sequence>MQETAPAYAPSAEDVANAFVEQYYDALHKSPGVLHQFYQDSSLLTVADKNGGYKTVTAWQVDGLFSLFFVLEQAINENYSFDYDNLRAETETVNAQESYGQGVIILVTGTITNKDENVTQKFTQTFFLAPGDEGYFVLNDIFRAVGEIEPTPNTSALADGIGENAPPTALTAESSWDEVGEPEPAQATNNLPVHPVTQPPSRFLPFNRPLNLSSEVSITGATITPPYISSDPPPRHPSREGQMMIRPFTSVLPPVTHPPSRSLPFNHSLNLSSEASIIGATITPPYIHTDPPPTPRNPSREGQLMMRPFTSVLPPIPQRPSGSLPFKRPLNLSSEVSITGATITPPYIHTDPPPTPRDPSREGQLMMRPFTSVLPPIPQPPSGSLPFKRPLNLSSEVSITGATITPPYIHTDPPPPHQEKDK</sequence>
<feature type="domain" description="NTF2" evidence="3">
    <location>
        <begin position="15"/>
        <end position="144"/>
    </location>
</feature>
<dbReference type="GO" id="GO:1990904">
    <property type="term" value="C:ribonucleoprotein complex"/>
    <property type="evidence" value="ECO:0007669"/>
    <property type="project" value="TreeGrafter"/>
</dbReference>
<dbReference type="InterPro" id="IPR018222">
    <property type="entry name" value="Nuclear_transport_factor_2_euk"/>
</dbReference>
<dbReference type="AlphaFoldDB" id="A0AAV1QW84"/>
<dbReference type="CDD" id="cd00780">
    <property type="entry name" value="NTF2"/>
    <property type="match status" value="1"/>
</dbReference>
<dbReference type="InterPro" id="IPR002075">
    <property type="entry name" value="NTF2_dom"/>
</dbReference>
<feature type="region of interest" description="Disordered" evidence="2">
    <location>
        <begin position="371"/>
        <end position="390"/>
    </location>
</feature>
<evidence type="ECO:0000313" key="5">
    <source>
        <dbReference type="Proteomes" id="UP001314170"/>
    </source>
</evidence>
<dbReference type="Gene3D" id="3.10.450.50">
    <property type="match status" value="1"/>
</dbReference>
<comment type="caution">
    <text evidence="4">The sequence shown here is derived from an EMBL/GenBank/DDBJ whole genome shotgun (WGS) entry which is preliminary data.</text>
</comment>
<evidence type="ECO:0000256" key="1">
    <source>
        <dbReference type="ARBA" id="ARBA00022884"/>
    </source>
</evidence>
<reference evidence="4 5" key="1">
    <citation type="submission" date="2024-01" db="EMBL/GenBank/DDBJ databases">
        <authorList>
            <person name="Waweru B."/>
        </authorList>
    </citation>
    <scope>NUCLEOTIDE SEQUENCE [LARGE SCALE GENOMIC DNA]</scope>
</reference>
<dbReference type="Pfam" id="PF02136">
    <property type="entry name" value="NTF2"/>
    <property type="match status" value="1"/>
</dbReference>
<dbReference type="PANTHER" id="PTHR10693:SF75">
    <property type="entry name" value="NUCLEAR TRANSPORT FACTOR 2"/>
    <property type="match status" value="1"/>
</dbReference>
<dbReference type="InterPro" id="IPR032710">
    <property type="entry name" value="NTF2-like_dom_sf"/>
</dbReference>
<evidence type="ECO:0000256" key="2">
    <source>
        <dbReference type="SAM" id="MobiDB-lite"/>
    </source>
</evidence>
<dbReference type="InterPro" id="IPR039539">
    <property type="entry name" value="Ras_GTPase_bind_prot"/>
</dbReference>
<organism evidence="4 5">
    <name type="scientific">Dovyalis caffra</name>
    <dbReference type="NCBI Taxonomy" id="77055"/>
    <lineage>
        <taxon>Eukaryota</taxon>
        <taxon>Viridiplantae</taxon>
        <taxon>Streptophyta</taxon>
        <taxon>Embryophyta</taxon>
        <taxon>Tracheophyta</taxon>
        <taxon>Spermatophyta</taxon>
        <taxon>Magnoliopsida</taxon>
        <taxon>eudicotyledons</taxon>
        <taxon>Gunneridae</taxon>
        <taxon>Pentapetalae</taxon>
        <taxon>rosids</taxon>
        <taxon>fabids</taxon>
        <taxon>Malpighiales</taxon>
        <taxon>Salicaceae</taxon>
        <taxon>Flacourtieae</taxon>
        <taxon>Dovyalis</taxon>
    </lineage>
</organism>
<feature type="region of interest" description="Disordered" evidence="2">
    <location>
        <begin position="153"/>
        <end position="193"/>
    </location>
</feature>
<feature type="region of interest" description="Disordered" evidence="2">
    <location>
        <begin position="398"/>
        <end position="422"/>
    </location>
</feature>
<accession>A0AAV1QW84</accession>
<dbReference type="Proteomes" id="UP001314170">
    <property type="component" value="Unassembled WGS sequence"/>
</dbReference>
<dbReference type="GO" id="GO:0003729">
    <property type="term" value="F:mRNA binding"/>
    <property type="evidence" value="ECO:0007669"/>
    <property type="project" value="TreeGrafter"/>
</dbReference>
<dbReference type="PANTHER" id="PTHR10693">
    <property type="entry name" value="RAS GTPASE-ACTIVATING PROTEIN-BINDING PROTEIN"/>
    <property type="match status" value="1"/>
</dbReference>
<feature type="region of interest" description="Disordered" evidence="2">
    <location>
        <begin position="342"/>
        <end position="363"/>
    </location>
</feature>
<dbReference type="PROSITE" id="PS50177">
    <property type="entry name" value="NTF2_DOMAIN"/>
    <property type="match status" value="1"/>
</dbReference>
<evidence type="ECO:0000259" key="3">
    <source>
        <dbReference type="PROSITE" id="PS50177"/>
    </source>
</evidence>
<keyword evidence="5" id="KW-1185">Reference proteome</keyword>
<dbReference type="GO" id="GO:0005829">
    <property type="term" value="C:cytosol"/>
    <property type="evidence" value="ECO:0007669"/>
    <property type="project" value="TreeGrafter"/>
</dbReference>
<dbReference type="EMBL" id="CAWUPB010000778">
    <property type="protein sequence ID" value="CAK7324817.1"/>
    <property type="molecule type" value="Genomic_DNA"/>
</dbReference>
<dbReference type="SUPFAM" id="SSF54427">
    <property type="entry name" value="NTF2-like"/>
    <property type="match status" value="1"/>
</dbReference>
<evidence type="ECO:0000313" key="4">
    <source>
        <dbReference type="EMBL" id="CAK7324817.1"/>
    </source>
</evidence>
<name>A0AAV1QW84_9ROSI</name>
<protein>
    <recommendedName>
        <fullName evidence="3">NTF2 domain-containing protein</fullName>
    </recommendedName>
</protein>